<sequence length="52" mass="5341">MRAGTVGTAAQLVLVHHGAGLDWCLHAVGSVSRRAARSPHRQEPSTAAAPNA</sequence>
<evidence type="ECO:0000313" key="2">
    <source>
        <dbReference type="EMBL" id="MEU5712977.1"/>
    </source>
</evidence>
<comment type="caution">
    <text evidence="2">The sequence shown here is derived from an EMBL/GenBank/DDBJ whole genome shotgun (WGS) entry which is preliminary data.</text>
</comment>
<reference evidence="2 3" key="1">
    <citation type="submission" date="2024-06" db="EMBL/GenBank/DDBJ databases">
        <title>The Natural Products Discovery Center: Release of the First 8490 Sequenced Strains for Exploring Actinobacteria Biosynthetic Diversity.</title>
        <authorList>
            <person name="Kalkreuter E."/>
            <person name="Kautsar S.A."/>
            <person name="Yang D."/>
            <person name="Bader C.D."/>
            <person name="Teijaro C.N."/>
            <person name="Fluegel L."/>
            <person name="Davis C.M."/>
            <person name="Simpson J.R."/>
            <person name="Lauterbach L."/>
            <person name="Steele A.D."/>
            <person name="Gui C."/>
            <person name="Meng S."/>
            <person name="Li G."/>
            <person name="Viehrig K."/>
            <person name="Ye F."/>
            <person name="Su P."/>
            <person name="Kiefer A.F."/>
            <person name="Nichols A."/>
            <person name="Cepeda A.J."/>
            <person name="Yan W."/>
            <person name="Fan B."/>
            <person name="Jiang Y."/>
            <person name="Adhikari A."/>
            <person name="Zheng C.-J."/>
            <person name="Schuster L."/>
            <person name="Cowan T.M."/>
            <person name="Smanski M.J."/>
            <person name="Chevrette M.G."/>
            <person name="De Carvalho L.P.S."/>
            <person name="Shen B."/>
        </authorList>
    </citation>
    <scope>NUCLEOTIDE SEQUENCE [LARGE SCALE GENOMIC DNA]</scope>
    <source>
        <strain evidence="2 3">NPDC020594</strain>
    </source>
</reference>
<feature type="region of interest" description="Disordered" evidence="1">
    <location>
        <begin position="32"/>
        <end position="52"/>
    </location>
</feature>
<dbReference type="Proteomes" id="UP001551011">
    <property type="component" value="Unassembled WGS sequence"/>
</dbReference>
<evidence type="ECO:0000256" key="1">
    <source>
        <dbReference type="SAM" id="MobiDB-lite"/>
    </source>
</evidence>
<dbReference type="EMBL" id="JBFAEG010000043">
    <property type="protein sequence ID" value="MEU5712977.1"/>
    <property type="molecule type" value="Genomic_DNA"/>
</dbReference>
<keyword evidence="3" id="KW-1185">Reference proteome</keyword>
<gene>
    <name evidence="2" type="ORF">AB0H04_40225</name>
</gene>
<proteinExistence type="predicted"/>
<protein>
    <submittedName>
        <fullName evidence="2">Uncharacterized protein</fullName>
    </submittedName>
</protein>
<accession>A0ABV3AMP6</accession>
<evidence type="ECO:0000313" key="3">
    <source>
        <dbReference type="Proteomes" id="UP001551011"/>
    </source>
</evidence>
<organism evidence="2 3">
    <name type="scientific">Streptomyces flaveolus</name>
    <dbReference type="NCBI Taxonomy" id="67297"/>
    <lineage>
        <taxon>Bacteria</taxon>
        <taxon>Bacillati</taxon>
        <taxon>Actinomycetota</taxon>
        <taxon>Actinomycetes</taxon>
        <taxon>Kitasatosporales</taxon>
        <taxon>Streptomycetaceae</taxon>
        <taxon>Streptomyces</taxon>
    </lineage>
</organism>
<name>A0ABV3AMP6_9ACTN</name>
<dbReference type="RefSeq" id="WP_158712648.1">
    <property type="nucleotide sequence ID" value="NZ_JBEXDP010000116.1"/>
</dbReference>